<keyword evidence="4" id="KW-0964">Secreted</keyword>
<comment type="caution">
    <text evidence="9">The sequence shown here is derived from an EMBL/GenBank/DDBJ whole genome shotgun (WGS) entry which is preliminary data.</text>
</comment>
<dbReference type="GO" id="GO:0005615">
    <property type="term" value="C:extracellular space"/>
    <property type="evidence" value="ECO:0007669"/>
    <property type="project" value="UniProtKB-KW"/>
</dbReference>
<dbReference type="PANTHER" id="PTHR15151:SF24">
    <property type="entry name" value="A PROLIFERATION-INDUCING LIGAND-LIKE PROTEIN-RELATED"/>
    <property type="match status" value="1"/>
</dbReference>
<keyword evidence="6" id="KW-0325">Glycoprotein</keyword>
<gene>
    <name evidence="9" type="ORF">OFUS_LOCUS4362</name>
</gene>
<evidence type="ECO:0000259" key="8">
    <source>
        <dbReference type="Pfam" id="PF00229"/>
    </source>
</evidence>
<protein>
    <recommendedName>
        <fullName evidence="8">THD domain-containing protein</fullName>
    </recommendedName>
</protein>
<comment type="similarity">
    <text evidence="2">Belongs to the tumor necrosis factor family.</text>
</comment>
<evidence type="ECO:0000256" key="6">
    <source>
        <dbReference type="ARBA" id="ARBA00023180"/>
    </source>
</evidence>
<dbReference type="SUPFAM" id="SSF49842">
    <property type="entry name" value="TNF-like"/>
    <property type="match status" value="1"/>
</dbReference>
<dbReference type="InterPro" id="IPR006052">
    <property type="entry name" value="TNF_dom"/>
</dbReference>
<dbReference type="Proteomes" id="UP000749559">
    <property type="component" value="Unassembled WGS sequence"/>
</dbReference>
<dbReference type="EMBL" id="CAIIXF020000002">
    <property type="protein sequence ID" value="CAH1777305.1"/>
    <property type="molecule type" value="Genomic_DNA"/>
</dbReference>
<feature type="signal peptide" evidence="7">
    <location>
        <begin position="1"/>
        <end position="17"/>
    </location>
</feature>
<proteinExistence type="inferred from homology"/>
<dbReference type="PANTHER" id="PTHR15151">
    <property type="entry name" value="PROTEIN EIGER"/>
    <property type="match status" value="1"/>
</dbReference>
<dbReference type="InterPro" id="IPR051748">
    <property type="entry name" value="TNF_Ligand_Superfamily"/>
</dbReference>
<evidence type="ECO:0000313" key="9">
    <source>
        <dbReference type="EMBL" id="CAH1777305.1"/>
    </source>
</evidence>
<keyword evidence="10" id="KW-1185">Reference proteome</keyword>
<evidence type="ECO:0000256" key="5">
    <source>
        <dbReference type="ARBA" id="ARBA00023157"/>
    </source>
</evidence>
<dbReference type="GO" id="GO:0005164">
    <property type="term" value="F:tumor necrosis factor receptor binding"/>
    <property type="evidence" value="ECO:0007669"/>
    <property type="project" value="InterPro"/>
</dbReference>
<evidence type="ECO:0000256" key="3">
    <source>
        <dbReference type="ARBA" id="ARBA00022514"/>
    </source>
</evidence>
<keyword evidence="5" id="KW-1015">Disulfide bond</keyword>
<dbReference type="Gene3D" id="2.60.120.40">
    <property type="match status" value="1"/>
</dbReference>
<organism evidence="9 10">
    <name type="scientific">Owenia fusiformis</name>
    <name type="common">Polychaete worm</name>
    <dbReference type="NCBI Taxonomy" id="6347"/>
    <lineage>
        <taxon>Eukaryota</taxon>
        <taxon>Metazoa</taxon>
        <taxon>Spiralia</taxon>
        <taxon>Lophotrochozoa</taxon>
        <taxon>Annelida</taxon>
        <taxon>Polychaeta</taxon>
        <taxon>Sedentaria</taxon>
        <taxon>Canalipalpata</taxon>
        <taxon>Sabellida</taxon>
        <taxon>Oweniida</taxon>
        <taxon>Oweniidae</taxon>
        <taxon>Owenia</taxon>
    </lineage>
</organism>
<dbReference type="AlphaFoldDB" id="A0A8S4NAH0"/>
<evidence type="ECO:0000256" key="2">
    <source>
        <dbReference type="ARBA" id="ARBA00008670"/>
    </source>
</evidence>
<accession>A0A8S4NAH0</accession>
<evidence type="ECO:0000256" key="7">
    <source>
        <dbReference type="SAM" id="SignalP"/>
    </source>
</evidence>
<keyword evidence="3" id="KW-0202">Cytokine</keyword>
<evidence type="ECO:0000313" key="10">
    <source>
        <dbReference type="Proteomes" id="UP000749559"/>
    </source>
</evidence>
<feature type="chain" id="PRO_5035766290" description="THD domain-containing protein" evidence="7">
    <location>
        <begin position="18"/>
        <end position="267"/>
    </location>
</feature>
<dbReference type="InterPro" id="IPR008983">
    <property type="entry name" value="Tumour_necrosis_fac-like_dom"/>
</dbReference>
<sequence>MLIRMIFVVQILGSVQCFTITNRLEKEANLYDVAKLQKGELQNIGEQFIPLGKYEQTSPLALTSESTNNGILRTIRASDKRARKPRRKGPKAKKVASIHMVPKTGNNIHPIIGSFDQQGNINSDWEAESRVNMKFIIDSRPRDGSKCFNEALIVIKYTGSYFLYGQIFFNGRDHEMGHCLYVADSYRPCGCLRASCGERKVMCSRSSPGHPRHYNEAQNVNTNYVGGVAFLRKGSTIRLGVESQYSTDMSKTIEIDKSMCYFGAFAV</sequence>
<dbReference type="GO" id="GO:0005125">
    <property type="term" value="F:cytokine activity"/>
    <property type="evidence" value="ECO:0007669"/>
    <property type="project" value="UniProtKB-KW"/>
</dbReference>
<dbReference type="GO" id="GO:0006955">
    <property type="term" value="P:immune response"/>
    <property type="evidence" value="ECO:0007669"/>
    <property type="project" value="InterPro"/>
</dbReference>
<dbReference type="OrthoDB" id="6159739at2759"/>
<feature type="domain" description="THD" evidence="8">
    <location>
        <begin position="150"/>
        <end position="267"/>
    </location>
</feature>
<evidence type="ECO:0000256" key="4">
    <source>
        <dbReference type="ARBA" id="ARBA00022525"/>
    </source>
</evidence>
<dbReference type="Pfam" id="PF00229">
    <property type="entry name" value="TNF"/>
    <property type="match status" value="1"/>
</dbReference>
<comment type="subcellular location">
    <subcellularLocation>
        <location evidence="1">Secreted</location>
    </subcellularLocation>
</comment>
<reference evidence="9" key="1">
    <citation type="submission" date="2022-03" db="EMBL/GenBank/DDBJ databases">
        <authorList>
            <person name="Martin C."/>
        </authorList>
    </citation>
    <scope>NUCLEOTIDE SEQUENCE</scope>
</reference>
<evidence type="ECO:0000256" key="1">
    <source>
        <dbReference type="ARBA" id="ARBA00004613"/>
    </source>
</evidence>
<name>A0A8S4NAH0_OWEFU</name>
<keyword evidence="7" id="KW-0732">Signal</keyword>
<dbReference type="GO" id="GO:0016020">
    <property type="term" value="C:membrane"/>
    <property type="evidence" value="ECO:0007669"/>
    <property type="project" value="InterPro"/>
</dbReference>